<keyword evidence="6" id="KW-1185">Reference proteome</keyword>
<protein>
    <submittedName>
        <fullName evidence="5">Cellulase family glycosylhydrolase</fullName>
    </submittedName>
</protein>
<evidence type="ECO:0000259" key="4">
    <source>
        <dbReference type="Pfam" id="PF00150"/>
    </source>
</evidence>
<feature type="domain" description="Glycoside hydrolase family 5" evidence="4">
    <location>
        <begin position="69"/>
        <end position="303"/>
    </location>
</feature>
<evidence type="ECO:0000313" key="6">
    <source>
        <dbReference type="Proteomes" id="UP001595548"/>
    </source>
</evidence>
<dbReference type="Gene3D" id="2.60.120.260">
    <property type="entry name" value="Galactose-binding domain-like"/>
    <property type="match status" value="1"/>
</dbReference>
<accession>A0ABV7HYF7</accession>
<organism evidence="5 6">
    <name type="scientific">Gilvimarinus japonicus</name>
    <dbReference type="NCBI Taxonomy" id="1796469"/>
    <lineage>
        <taxon>Bacteria</taxon>
        <taxon>Pseudomonadati</taxon>
        <taxon>Pseudomonadota</taxon>
        <taxon>Gammaproteobacteria</taxon>
        <taxon>Cellvibrionales</taxon>
        <taxon>Cellvibrionaceae</taxon>
        <taxon>Gilvimarinus</taxon>
    </lineage>
</organism>
<dbReference type="PROSITE" id="PS51257">
    <property type="entry name" value="PROKAR_LIPOPROTEIN"/>
    <property type="match status" value="1"/>
</dbReference>
<keyword evidence="2" id="KW-0326">Glycosidase</keyword>
<gene>
    <name evidence="5" type="ORF">ACFOEB_15985</name>
</gene>
<dbReference type="InterPro" id="IPR001547">
    <property type="entry name" value="Glyco_hydro_5"/>
</dbReference>
<dbReference type="RefSeq" id="WP_382418064.1">
    <property type="nucleotide sequence ID" value="NZ_AP031500.1"/>
</dbReference>
<dbReference type="Gene3D" id="3.20.20.80">
    <property type="entry name" value="Glycosidases"/>
    <property type="match status" value="2"/>
</dbReference>
<evidence type="ECO:0000313" key="5">
    <source>
        <dbReference type="EMBL" id="MFC3156712.1"/>
    </source>
</evidence>
<proteinExistence type="predicted"/>
<comment type="caution">
    <text evidence="5">The sequence shown here is derived from an EMBL/GenBank/DDBJ whole genome shotgun (WGS) entry which is preliminary data.</text>
</comment>
<sequence length="723" mass="77622">MQKRTLYVAVMAAMLAGCGGGGQQGESFSAPEQGFYDPSAVTPDPDVDPEAPVPPADAQVLTVADQQLLDATGKPLMLRGINLQYGDNPEARLSAVAPIGETQANVVRLQLRRDTTAAQLRAALDAIVAQGMVAMPMLWEEDITCSNDESVLLADVDALWFSEWLPVLAEAKYQSYLMINIANEWGPSNIFAADSGEYADWVSTYESLITGFRDAGFNVPLVIDAPGCGQDYYAFLGGRAEQLMAHDPANNILFSAHAYHSTWDTRDEISQAMQALQTAGLPAIVGEFGGSGFQAPNVVPHQQLMQLAEGDGALAFDLPWADSQSDKVLWRAVLPEAVDISDKQISVDIYVSEDYVNDGQTLIKLFVKDAANWAYASFKELTVGELTPGQWNTVSADIGDGSAMPFVADNFDITQVDKIGVEIAANDKSGTVMGPIYFDNYTIKSAASGAAVADTFVLASALDNWESDYLEGLGESDVVVTHDQYQASDGAMLFDVNWQTDADKILWRRVNIAEAMDISGMTMRAKVWVPQSYVDDGNLIIKLFVKDTAWAYADFGSFSASELNGNAWNTLEFANISVGDIGYAADGFNLSDVDKLGIAFEANGKPAAVAGALAVDELGVYGVRDTLFSEPFVANAEHWEFDWAEGSLTEAAVKAEGVVGFSTELSAAPFGWVAWSWKGNGGDAAGLDMSTSEDSVELTERGEQIVNGQYGIKATANAADFPE</sequence>
<dbReference type="Proteomes" id="UP001595548">
    <property type="component" value="Unassembled WGS sequence"/>
</dbReference>
<keyword evidence="1" id="KW-0378">Hydrolase</keyword>
<dbReference type="EMBL" id="JBHRTL010000031">
    <property type="protein sequence ID" value="MFC3156712.1"/>
    <property type="molecule type" value="Genomic_DNA"/>
</dbReference>
<dbReference type="InterPro" id="IPR017853">
    <property type="entry name" value="GH"/>
</dbReference>
<evidence type="ECO:0000256" key="3">
    <source>
        <dbReference type="SAM" id="MobiDB-lite"/>
    </source>
</evidence>
<evidence type="ECO:0000256" key="2">
    <source>
        <dbReference type="ARBA" id="ARBA00023295"/>
    </source>
</evidence>
<name>A0ABV7HYF7_9GAMM</name>
<dbReference type="Pfam" id="PF00150">
    <property type="entry name" value="Cellulase"/>
    <property type="match status" value="1"/>
</dbReference>
<feature type="region of interest" description="Disordered" evidence="3">
    <location>
        <begin position="21"/>
        <end position="51"/>
    </location>
</feature>
<evidence type="ECO:0000256" key="1">
    <source>
        <dbReference type="ARBA" id="ARBA00022801"/>
    </source>
</evidence>
<dbReference type="SUPFAM" id="SSF51445">
    <property type="entry name" value="(Trans)glycosidases"/>
    <property type="match status" value="1"/>
</dbReference>
<reference evidence="6" key="1">
    <citation type="journal article" date="2019" name="Int. J. Syst. Evol. Microbiol.">
        <title>The Global Catalogue of Microorganisms (GCM) 10K type strain sequencing project: providing services to taxonomists for standard genome sequencing and annotation.</title>
        <authorList>
            <consortium name="The Broad Institute Genomics Platform"/>
            <consortium name="The Broad Institute Genome Sequencing Center for Infectious Disease"/>
            <person name="Wu L."/>
            <person name="Ma J."/>
        </authorList>
    </citation>
    <scope>NUCLEOTIDE SEQUENCE [LARGE SCALE GENOMIC DNA]</scope>
    <source>
        <strain evidence="6">KCTC 52141</strain>
    </source>
</reference>